<dbReference type="PANTHER" id="PTHR23429">
    <property type="entry name" value="GLUCOSE-6-PHOSPHATE 1-DEHYDROGENASE G6PD"/>
    <property type="match status" value="1"/>
</dbReference>
<dbReference type="Proteomes" id="UP000321103">
    <property type="component" value="Unassembled WGS sequence"/>
</dbReference>
<dbReference type="NCBIfam" id="NF009492">
    <property type="entry name" value="PRK12853.1-3"/>
    <property type="match status" value="1"/>
</dbReference>
<evidence type="ECO:0000256" key="6">
    <source>
        <dbReference type="SAM" id="MobiDB-lite"/>
    </source>
</evidence>
<dbReference type="GO" id="GO:0050661">
    <property type="term" value="F:NADP binding"/>
    <property type="evidence" value="ECO:0007669"/>
    <property type="project" value="InterPro"/>
</dbReference>
<gene>
    <name evidence="9" type="primary">zwf_3</name>
    <name evidence="9" type="ORF">KTU01_25410</name>
</gene>
<dbReference type="PRINTS" id="PR00079">
    <property type="entry name" value="G6PDHDRGNASE"/>
</dbReference>
<comment type="caution">
    <text evidence="9">The sequence shown here is derived from an EMBL/GenBank/DDBJ whole genome shotgun (WGS) entry which is preliminary data.</text>
</comment>
<evidence type="ECO:0000259" key="7">
    <source>
        <dbReference type="Pfam" id="PF00479"/>
    </source>
</evidence>
<dbReference type="PANTHER" id="PTHR23429:SF0">
    <property type="entry name" value="GLUCOSE-6-PHOSPHATE 1-DEHYDROGENASE"/>
    <property type="match status" value="1"/>
</dbReference>
<dbReference type="PIRSF" id="PIRSF000110">
    <property type="entry name" value="G6PD"/>
    <property type="match status" value="1"/>
</dbReference>
<dbReference type="AlphaFoldDB" id="A0A512IFG8"/>
<evidence type="ECO:0000256" key="4">
    <source>
        <dbReference type="ARBA" id="ARBA00023002"/>
    </source>
</evidence>
<evidence type="ECO:0000256" key="5">
    <source>
        <dbReference type="ARBA" id="ARBA00023277"/>
    </source>
</evidence>
<dbReference type="InterPro" id="IPR022674">
    <property type="entry name" value="G6P_DH_NAD-bd"/>
</dbReference>
<evidence type="ECO:0000256" key="1">
    <source>
        <dbReference type="ARBA" id="ARBA00004937"/>
    </source>
</evidence>
<keyword evidence="3" id="KW-0521">NADP</keyword>
<dbReference type="InterPro" id="IPR001282">
    <property type="entry name" value="G6P_DH"/>
</dbReference>
<dbReference type="GO" id="GO:0009051">
    <property type="term" value="P:pentose-phosphate shunt, oxidative branch"/>
    <property type="evidence" value="ECO:0007669"/>
    <property type="project" value="TreeGrafter"/>
</dbReference>
<comment type="pathway">
    <text evidence="1">Carbohydrate degradation; pentose phosphate pathway; D-ribulose 5-phosphate from D-glucose 6-phosphate (oxidative stage): step 1/3.</text>
</comment>
<dbReference type="Pfam" id="PF02781">
    <property type="entry name" value="G6PD_C"/>
    <property type="match status" value="1"/>
</dbReference>
<dbReference type="InterPro" id="IPR036291">
    <property type="entry name" value="NAD(P)-bd_dom_sf"/>
</dbReference>
<protein>
    <submittedName>
        <fullName evidence="9">Glucose-6-phosphate 1-dehydrogenase</fullName>
    </submittedName>
</protein>
<dbReference type="Pfam" id="PF00479">
    <property type="entry name" value="G6PD_N"/>
    <property type="match status" value="1"/>
</dbReference>
<dbReference type="InterPro" id="IPR022675">
    <property type="entry name" value="G6P_DH_C"/>
</dbReference>
<feature type="domain" description="Glucose-6-phosphate dehydrogenase NAD-binding" evidence="7">
    <location>
        <begin position="9"/>
        <end position="174"/>
    </location>
</feature>
<evidence type="ECO:0000313" key="9">
    <source>
        <dbReference type="EMBL" id="GEO96418.1"/>
    </source>
</evidence>
<keyword evidence="2" id="KW-0313">Glucose metabolism</keyword>
<feature type="domain" description="Glucose-6-phosphate dehydrogenase C-terminal" evidence="8">
    <location>
        <begin position="178"/>
        <end position="455"/>
    </location>
</feature>
<dbReference type="Gene3D" id="3.40.50.720">
    <property type="entry name" value="NAD(P)-binding Rossmann-like Domain"/>
    <property type="match status" value="1"/>
</dbReference>
<proteinExistence type="predicted"/>
<name>A0A512IFG8_9MICC</name>
<keyword evidence="5" id="KW-0119">Carbohydrate metabolism</keyword>
<feature type="region of interest" description="Disordered" evidence="6">
    <location>
        <begin position="441"/>
        <end position="461"/>
    </location>
</feature>
<dbReference type="GO" id="GO:0004345">
    <property type="term" value="F:glucose-6-phosphate dehydrogenase activity"/>
    <property type="evidence" value="ECO:0007669"/>
    <property type="project" value="InterPro"/>
</dbReference>
<evidence type="ECO:0000256" key="2">
    <source>
        <dbReference type="ARBA" id="ARBA00022526"/>
    </source>
</evidence>
<dbReference type="SUPFAM" id="SSF51735">
    <property type="entry name" value="NAD(P)-binding Rossmann-fold domains"/>
    <property type="match status" value="1"/>
</dbReference>
<evidence type="ECO:0000313" key="10">
    <source>
        <dbReference type="Proteomes" id="UP000321103"/>
    </source>
</evidence>
<dbReference type="STRING" id="388357.GCA_001580365_03674"/>
<keyword evidence="4" id="KW-0560">Oxidoreductase</keyword>
<dbReference type="GO" id="GO:0005829">
    <property type="term" value="C:cytosol"/>
    <property type="evidence" value="ECO:0007669"/>
    <property type="project" value="TreeGrafter"/>
</dbReference>
<evidence type="ECO:0000259" key="8">
    <source>
        <dbReference type="Pfam" id="PF02781"/>
    </source>
</evidence>
<dbReference type="RefSeq" id="WP_062737315.1">
    <property type="nucleotide sequence ID" value="NZ_BJZS01000087.1"/>
</dbReference>
<dbReference type="Gene3D" id="3.30.360.10">
    <property type="entry name" value="Dihydrodipicolinate Reductase, domain 2"/>
    <property type="match status" value="1"/>
</dbReference>
<organism evidence="9 10">
    <name type="scientific">Kocuria turfanensis</name>
    <dbReference type="NCBI Taxonomy" id="388357"/>
    <lineage>
        <taxon>Bacteria</taxon>
        <taxon>Bacillati</taxon>
        <taxon>Actinomycetota</taxon>
        <taxon>Actinomycetes</taxon>
        <taxon>Micrococcales</taxon>
        <taxon>Micrococcaceae</taxon>
        <taxon>Kocuria</taxon>
    </lineage>
</organism>
<accession>A0A512IFG8</accession>
<dbReference type="EMBL" id="BJZS01000087">
    <property type="protein sequence ID" value="GEO96418.1"/>
    <property type="molecule type" value="Genomic_DNA"/>
</dbReference>
<dbReference type="SUPFAM" id="SSF55347">
    <property type="entry name" value="Glyceraldehyde-3-phosphate dehydrogenase-like, C-terminal domain"/>
    <property type="match status" value="1"/>
</dbReference>
<evidence type="ECO:0000256" key="3">
    <source>
        <dbReference type="ARBA" id="ARBA00022857"/>
    </source>
</evidence>
<dbReference type="GO" id="GO:0006006">
    <property type="term" value="P:glucose metabolic process"/>
    <property type="evidence" value="ECO:0007669"/>
    <property type="project" value="UniProtKB-KW"/>
</dbReference>
<reference evidence="9 10" key="1">
    <citation type="submission" date="2019-07" db="EMBL/GenBank/DDBJ databases">
        <title>Whole genome shotgun sequence of Kocuria turfanensis NBRC 107627.</title>
        <authorList>
            <person name="Hosoyama A."/>
            <person name="Uohara A."/>
            <person name="Ohji S."/>
            <person name="Ichikawa N."/>
        </authorList>
    </citation>
    <scope>NUCLEOTIDE SEQUENCE [LARGE SCALE GENOMIC DNA]</scope>
    <source>
        <strain evidence="9 10">NBRC 107627</strain>
    </source>
</reference>
<keyword evidence="10" id="KW-1185">Reference proteome</keyword>
<sequence>MDDTVSTLIILGGTGDLASRLLLPGLGRLLTEQPDRRIRLIGSGRQDRDDEQWTDTVRGSFDTVGATGPAVDHALADARYLSADVSAPEDLEQLLGAATGIPALYFALPPAVTAKAVDALQEVELPEGTVLAMEKPFGTNRQNAAELNAMLAELVPQEQVFRVDHFLGTSTVLNVLGLRFTNRLFEPLWNRDHISRVDVVYDEELGLEGRAGYYDGTGAMVDMLQSHLLQAMALVTMEPPATVEATELQAAKSQAVRSVRLWAGDPARASRRARYTAGTVGGQDLPDYVDEEGVDPELGTETLAEVTVEADTWRWAGVPFTLRSGKAIGDPRQEIVVTFRQTPRVPDGLRGAEDPTVLRIGLGSPTIALGLNINGPGDPLTIDRAELATDFGEGRLNPYGEVLQSILDRDPTLSVRSDAVEHAWALIDQIRDAWQAGRVPLEEYPAGSPGPDWSAAHEEQR</sequence>